<dbReference type="EMBL" id="QXQB01000003">
    <property type="protein sequence ID" value="RJX39038.1"/>
    <property type="molecule type" value="Genomic_DNA"/>
</dbReference>
<organism evidence="2 3">
    <name type="scientific">Paenibacillus pinisoli</name>
    <dbReference type="NCBI Taxonomy" id="1276110"/>
    <lineage>
        <taxon>Bacteria</taxon>
        <taxon>Bacillati</taxon>
        <taxon>Bacillota</taxon>
        <taxon>Bacilli</taxon>
        <taxon>Bacillales</taxon>
        <taxon>Paenibacillaceae</taxon>
        <taxon>Paenibacillus</taxon>
    </lineage>
</organism>
<keyword evidence="1" id="KW-0812">Transmembrane</keyword>
<keyword evidence="1" id="KW-0472">Membrane</keyword>
<keyword evidence="3" id="KW-1185">Reference proteome</keyword>
<comment type="caution">
    <text evidence="2">The sequence shown here is derived from an EMBL/GenBank/DDBJ whole genome shotgun (WGS) entry which is preliminary data.</text>
</comment>
<accession>A0A3A6PIT4</accession>
<dbReference type="OrthoDB" id="2599781at2"/>
<evidence type="ECO:0000313" key="2">
    <source>
        <dbReference type="EMBL" id="RJX39038.1"/>
    </source>
</evidence>
<evidence type="ECO:0000256" key="1">
    <source>
        <dbReference type="SAM" id="Phobius"/>
    </source>
</evidence>
<protein>
    <recommendedName>
        <fullName evidence="4">DUF4367 domain-containing protein</fullName>
    </recommendedName>
</protein>
<name>A0A3A6PIT4_9BACL</name>
<gene>
    <name evidence="2" type="ORF">D3P09_16175</name>
</gene>
<dbReference type="Proteomes" id="UP000267798">
    <property type="component" value="Unassembled WGS sequence"/>
</dbReference>
<sequence>MNKEEFDQLFDQAFEESVQNHNFTPDAGPSWEKLQSQLAKKKRRKSQLRALPYIAASFILGAFLFGTPTASNAFQPLFQAVVTIKDDVVRIVFGEKNTNKVVPKTPPPPGDDNVFIQETVPSDGSSAVFESKRVNYKTWEEAAPFLDFHVPEIHYIAEGFQLMDVNLIYDQVDSPSPRVAVITYINDEGFVYSITVQRILPGTFYKIGGGAGIDVETLEIGNIKNYITSTKDGTVAQEFVIDDIRVSIIGPLRHEEARLISEEIINGMT</sequence>
<feature type="transmembrane region" description="Helical" evidence="1">
    <location>
        <begin position="50"/>
        <end position="67"/>
    </location>
</feature>
<keyword evidence="1" id="KW-1133">Transmembrane helix</keyword>
<evidence type="ECO:0000313" key="3">
    <source>
        <dbReference type="Proteomes" id="UP000267798"/>
    </source>
</evidence>
<reference evidence="2 3" key="1">
    <citation type="submission" date="2018-09" db="EMBL/GenBank/DDBJ databases">
        <title>Paenibacillus aracenensis nov. sp. isolated from a cave in southern Spain.</title>
        <authorList>
            <person name="Jurado V."/>
            <person name="Gutierrez-Patricio S."/>
            <person name="Gonzalez-Pimentel J.L."/>
            <person name="Miller A.Z."/>
            <person name="Laiz L."/>
            <person name="Saiz-Jimenez C."/>
        </authorList>
    </citation>
    <scope>NUCLEOTIDE SEQUENCE [LARGE SCALE GENOMIC DNA]</scope>
    <source>
        <strain evidence="2 3">JCM 19203</strain>
    </source>
</reference>
<dbReference type="AlphaFoldDB" id="A0A3A6PIT4"/>
<evidence type="ECO:0008006" key="4">
    <source>
        <dbReference type="Google" id="ProtNLM"/>
    </source>
</evidence>
<proteinExistence type="predicted"/>
<dbReference type="RefSeq" id="WP_120112034.1">
    <property type="nucleotide sequence ID" value="NZ_QXQB01000003.1"/>
</dbReference>